<dbReference type="RefSeq" id="WP_259094185.1">
    <property type="nucleotide sequence ID" value="NZ_CP130454.1"/>
</dbReference>
<dbReference type="SUPFAM" id="SSF56300">
    <property type="entry name" value="Metallo-dependent phosphatases"/>
    <property type="match status" value="1"/>
</dbReference>
<name>A0ABT2EKE6_9BACT</name>
<keyword evidence="1" id="KW-0479">Metal-binding</keyword>
<dbReference type="PANTHER" id="PTHR31302">
    <property type="entry name" value="TRANSMEMBRANE PROTEIN WITH METALLOPHOSPHOESTERASE DOMAIN-RELATED"/>
    <property type="match status" value="1"/>
</dbReference>
<evidence type="ECO:0000256" key="2">
    <source>
        <dbReference type="ARBA" id="ARBA00022801"/>
    </source>
</evidence>
<evidence type="ECO:0000256" key="1">
    <source>
        <dbReference type="ARBA" id="ARBA00022723"/>
    </source>
</evidence>
<gene>
    <name evidence="4" type="ORF">M2350_000819</name>
</gene>
<proteinExistence type="predicted"/>
<reference evidence="4 5" key="1">
    <citation type="submission" date="2022-08" db="EMBL/GenBank/DDBJ databases">
        <title>Bacterial and archaeal communities from various locations to study Microbial Dark Matter (Phase II).</title>
        <authorList>
            <person name="Stepanauskas R."/>
        </authorList>
    </citation>
    <scope>NUCLEOTIDE SEQUENCE [LARGE SCALE GENOMIC DNA]</scope>
    <source>
        <strain evidence="4 5">PD1</strain>
    </source>
</reference>
<dbReference type="Pfam" id="PF00149">
    <property type="entry name" value="Metallophos"/>
    <property type="match status" value="1"/>
</dbReference>
<protein>
    <submittedName>
        <fullName evidence="4">MPP superfamily phosphohydrolase</fullName>
    </submittedName>
</protein>
<dbReference type="EMBL" id="JANUCP010000001">
    <property type="protein sequence ID" value="MCS3918422.1"/>
    <property type="molecule type" value="Genomic_DNA"/>
</dbReference>
<feature type="domain" description="Calcineurin-like phosphoesterase" evidence="3">
    <location>
        <begin position="44"/>
        <end position="201"/>
    </location>
</feature>
<dbReference type="Proteomes" id="UP001204798">
    <property type="component" value="Unassembled WGS sequence"/>
</dbReference>
<organism evidence="4 5">
    <name type="scientific">Candidatus Fervidibacter sacchari</name>
    <dbReference type="NCBI Taxonomy" id="1448929"/>
    <lineage>
        <taxon>Bacteria</taxon>
        <taxon>Candidatus Fervidibacterota</taxon>
        <taxon>Candidatus Fervidibacter</taxon>
    </lineage>
</organism>
<evidence type="ECO:0000313" key="5">
    <source>
        <dbReference type="Proteomes" id="UP001204798"/>
    </source>
</evidence>
<sequence>MDWQPILILLTTTGLVGYGIWESFQVRLVRYDVRSQRLNNPEELRIAHISDLHMTRLGLRERKVLELIGDFRPDLIALTGDLIPLGKGVKAAEEFLEALSEMATVFAVEGNSEVVNGISGHFAKFLERLGGYWLHNEAVRFREGIWVAGTADPHWHRDDVAKALREVPEDAFCLLLSHSPDIVRYKEAMRADVILCGHTHGGQIRLPFVGPLYIRARHIPKSLAWGKHELSDRTTLVITSGVGTTRLPIRFLCPPEVVGLTVKPSIRCSK</sequence>
<dbReference type="PANTHER" id="PTHR31302:SF31">
    <property type="entry name" value="PHOSPHODIESTERASE YAEI"/>
    <property type="match status" value="1"/>
</dbReference>
<dbReference type="CDD" id="cd07385">
    <property type="entry name" value="MPP_YkuE_C"/>
    <property type="match status" value="1"/>
</dbReference>
<dbReference type="Gene3D" id="3.60.21.10">
    <property type="match status" value="1"/>
</dbReference>
<evidence type="ECO:0000313" key="4">
    <source>
        <dbReference type="EMBL" id="MCS3918422.1"/>
    </source>
</evidence>
<accession>A0ABT2EKE6</accession>
<dbReference type="InterPro" id="IPR029052">
    <property type="entry name" value="Metallo-depent_PP-like"/>
</dbReference>
<keyword evidence="2" id="KW-0378">Hydrolase</keyword>
<keyword evidence="5" id="KW-1185">Reference proteome</keyword>
<dbReference type="InterPro" id="IPR004843">
    <property type="entry name" value="Calcineurin-like_PHP"/>
</dbReference>
<evidence type="ECO:0000259" key="3">
    <source>
        <dbReference type="Pfam" id="PF00149"/>
    </source>
</evidence>
<comment type="caution">
    <text evidence="4">The sequence shown here is derived from an EMBL/GenBank/DDBJ whole genome shotgun (WGS) entry which is preliminary data.</text>
</comment>
<dbReference type="InterPro" id="IPR051158">
    <property type="entry name" value="Metallophosphoesterase_sf"/>
</dbReference>